<dbReference type="CDD" id="cd00383">
    <property type="entry name" value="trans_reg_C"/>
    <property type="match status" value="1"/>
</dbReference>
<reference evidence="5" key="1">
    <citation type="submission" date="2017-06" db="EMBL/GenBank/DDBJ databases">
        <authorList>
            <person name="Varghese N."/>
            <person name="Submissions S."/>
        </authorList>
    </citation>
    <scope>NUCLEOTIDE SEQUENCE [LARGE SCALE GENOMIC DNA]</scope>
    <source>
        <strain evidence="5">JCM 23211</strain>
    </source>
</reference>
<dbReference type="RefSeq" id="WP_089245061.1">
    <property type="nucleotide sequence ID" value="NZ_FZOW01000004.1"/>
</dbReference>
<name>A0A239GC02_9NOCA</name>
<dbReference type="GO" id="GO:0003677">
    <property type="term" value="F:DNA binding"/>
    <property type="evidence" value="ECO:0007669"/>
    <property type="project" value="UniProtKB-UniRule"/>
</dbReference>
<accession>A0A239GC02</accession>
<dbReference type="InterPro" id="IPR001867">
    <property type="entry name" value="OmpR/PhoB-type_DNA-bd"/>
</dbReference>
<feature type="DNA-binding region" description="OmpR/PhoB-type" evidence="2">
    <location>
        <begin position="53"/>
        <end position="143"/>
    </location>
</feature>
<evidence type="ECO:0000259" key="3">
    <source>
        <dbReference type="PROSITE" id="PS51755"/>
    </source>
</evidence>
<gene>
    <name evidence="4" type="ORF">SAMN05421642_104164</name>
</gene>
<feature type="domain" description="OmpR/PhoB-type" evidence="3">
    <location>
        <begin position="53"/>
        <end position="143"/>
    </location>
</feature>
<dbReference type="Pfam" id="PF00486">
    <property type="entry name" value="Trans_reg_C"/>
    <property type="match status" value="1"/>
</dbReference>
<dbReference type="GO" id="GO:0000160">
    <property type="term" value="P:phosphorelay signal transduction system"/>
    <property type="evidence" value="ECO:0007669"/>
    <property type="project" value="InterPro"/>
</dbReference>
<dbReference type="InterPro" id="IPR016032">
    <property type="entry name" value="Sig_transdc_resp-reg_C-effctor"/>
</dbReference>
<dbReference type="GO" id="GO:0006355">
    <property type="term" value="P:regulation of DNA-templated transcription"/>
    <property type="evidence" value="ECO:0007669"/>
    <property type="project" value="InterPro"/>
</dbReference>
<organism evidence="4 5">
    <name type="scientific">Rhodococcoides kyotonense</name>
    <dbReference type="NCBI Taxonomy" id="398843"/>
    <lineage>
        <taxon>Bacteria</taxon>
        <taxon>Bacillati</taxon>
        <taxon>Actinomycetota</taxon>
        <taxon>Actinomycetes</taxon>
        <taxon>Mycobacteriales</taxon>
        <taxon>Nocardiaceae</taxon>
        <taxon>Rhodococcoides</taxon>
    </lineage>
</organism>
<evidence type="ECO:0000256" key="1">
    <source>
        <dbReference type="ARBA" id="ARBA00023125"/>
    </source>
</evidence>
<dbReference type="Proteomes" id="UP000198327">
    <property type="component" value="Unassembled WGS sequence"/>
</dbReference>
<dbReference type="SUPFAM" id="SSF46894">
    <property type="entry name" value="C-terminal effector domain of the bipartite response regulators"/>
    <property type="match status" value="1"/>
</dbReference>
<proteinExistence type="predicted"/>
<keyword evidence="1 2" id="KW-0238">DNA-binding</keyword>
<evidence type="ECO:0000313" key="5">
    <source>
        <dbReference type="Proteomes" id="UP000198327"/>
    </source>
</evidence>
<keyword evidence="5" id="KW-1185">Reference proteome</keyword>
<protein>
    <submittedName>
        <fullName evidence="4">Transcriptional regulatory protein, C terminal</fullName>
    </submittedName>
</protein>
<evidence type="ECO:0000313" key="4">
    <source>
        <dbReference type="EMBL" id="SNS66697.1"/>
    </source>
</evidence>
<evidence type="ECO:0000256" key="2">
    <source>
        <dbReference type="PROSITE-ProRule" id="PRU01091"/>
    </source>
</evidence>
<dbReference type="SMART" id="SM00862">
    <property type="entry name" value="Trans_reg_C"/>
    <property type="match status" value="1"/>
</dbReference>
<dbReference type="AlphaFoldDB" id="A0A239GC02"/>
<dbReference type="Gene3D" id="1.10.10.10">
    <property type="entry name" value="Winged helix-like DNA-binding domain superfamily/Winged helix DNA-binding domain"/>
    <property type="match status" value="1"/>
</dbReference>
<dbReference type="InterPro" id="IPR036388">
    <property type="entry name" value="WH-like_DNA-bd_sf"/>
</dbReference>
<dbReference type="PROSITE" id="PS51755">
    <property type="entry name" value="OMPR_PHOB"/>
    <property type="match status" value="1"/>
</dbReference>
<dbReference type="OrthoDB" id="8927943at2"/>
<dbReference type="EMBL" id="FZOW01000004">
    <property type="protein sequence ID" value="SNS66697.1"/>
    <property type="molecule type" value="Genomic_DNA"/>
</dbReference>
<sequence>MSIEPTVVLNISDSGTGSLAGLDRDRLHQLAELLRQVTRSYAGDARILTRFDVRISDTDAVLVVDLPARDVLLSGVGIGLSHTEFEIFAQLVRHPRVVIGRQEFAVTAGGRSVDVHLSRIRTKLGAFGSMITTVRGTGYRFDPTRSVRVVTDPVRLRTA</sequence>